<organism evidence="1 2">
    <name type="scientific">Eumeta variegata</name>
    <name type="common">Bagworm moth</name>
    <name type="synonym">Eumeta japonica</name>
    <dbReference type="NCBI Taxonomy" id="151549"/>
    <lineage>
        <taxon>Eukaryota</taxon>
        <taxon>Metazoa</taxon>
        <taxon>Ecdysozoa</taxon>
        <taxon>Arthropoda</taxon>
        <taxon>Hexapoda</taxon>
        <taxon>Insecta</taxon>
        <taxon>Pterygota</taxon>
        <taxon>Neoptera</taxon>
        <taxon>Endopterygota</taxon>
        <taxon>Lepidoptera</taxon>
        <taxon>Glossata</taxon>
        <taxon>Ditrysia</taxon>
        <taxon>Tineoidea</taxon>
        <taxon>Psychidae</taxon>
        <taxon>Oiketicinae</taxon>
        <taxon>Eumeta</taxon>
    </lineage>
</organism>
<evidence type="ECO:0000313" key="1">
    <source>
        <dbReference type="EMBL" id="GBP90002.1"/>
    </source>
</evidence>
<accession>A0A4C1ZRH6</accession>
<protein>
    <submittedName>
        <fullName evidence="1">Uncharacterized protein</fullName>
    </submittedName>
</protein>
<sequence>MSILHTLAPVRVGSGTNHKIPLKAITGSAMLLAEVCSASPPRPDNTRGCWRRVTYCYGGSLKGILSAQKSLGHQHGMGPLEI</sequence>
<dbReference type="AlphaFoldDB" id="A0A4C1ZRH6"/>
<proteinExistence type="predicted"/>
<keyword evidence="2" id="KW-1185">Reference proteome</keyword>
<dbReference type="Proteomes" id="UP000299102">
    <property type="component" value="Unassembled WGS sequence"/>
</dbReference>
<dbReference type="EMBL" id="BGZK01002049">
    <property type="protein sequence ID" value="GBP90002.1"/>
    <property type="molecule type" value="Genomic_DNA"/>
</dbReference>
<reference evidence="1 2" key="1">
    <citation type="journal article" date="2019" name="Commun. Biol.">
        <title>The bagworm genome reveals a unique fibroin gene that provides high tensile strength.</title>
        <authorList>
            <person name="Kono N."/>
            <person name="Nakamura H."/>
            <person name="Ohtoshi R."/>
            <person name="Tomita M."/>
            <person name="Numata K."/>
            <person name="Arakawa K."/>
        </authorList>
    </citation>
    <scope>NUCLEOTIDE SEQUENCE [LARGE SCALE GENOMIC DNA]</scope>
</reference>
<comment type="caution">
    <text evidence="1">The sequence shown here is derived from an EMBL/GenBank/DDBJ whole genome shotgun (WGS) entry which is preliminary data.</text>
</comment>
<gene>
    <name evidence="1" type="ORF">EVAR_38908_1</name>
</gene>
<evidence type="ECO:0000313" key="2">
    <source>
        <dbReference type="Proteomes" id="UP000299102"/>
    </source>
</evidence>
<name>A0A4C1ZRH6_EUMVA</name>